<dbReference type="GeneID" id="115476040"/>
<dbReference type="KEGG" id="muo:115476040"/>
<feature type="transmembrane region" description="Helical" evidence="6">
    <location>
        <begin position="97"/>
        <end position="118"/>
    </location>
</feature>
<evidence type="ECO:0000313" key="8">
    <source>
        <dbReference type="RefSeq" id="XP_030068020.1"/>
    </source>
</evidence>
<evidence type="ECO:0000256" key="6">
    <source>
        <dbReference type="SAM" id="Phobius"/>
    </source>
</evidence>
<evidence type="ECO:0000256" key="1">
    <source>
        <dbReference type="ARBA" id="ARBA00004141"/>
    </source>
</evidence>
<evidence type="ECO:0000313" key="7">
    <source>
        <dbReference type="Proteomes" id="UP000515156"/>
    </source>
</evidence>
<dbReference type="AlphaFoldDB" id="A0A6P7YXL4"/>
<gene>
    <name evidence="8" type="primary">LOC115476040</name>
</gene>
<feature type="transmembrane region" description="Helical" evidence="6">
    <location>
        <begin position="130"/>
        <end position="153"/>
    </location>
</feature>
<dbReference type="PANTHER" id="PTHR10671:SF108">
    <property type="entry name" value="CLAUDIN FAMILY PROTEIN-RELATED"/>
    <property type="match status" value="1"/>
</dbReference>
<dbReference type="Proteomes" id="UP000515156">
    <property type="component" value="Chromosome 8"/>
</dbReference>
<accession>A0A6P7YXL4</accession>
<organism evidence="7 8">
    <name type="scientific">Microcaecilia unicolor</name>
    <dbReference type="NCBI Taxonomy" id="1415580"/>
    <lineage>
        <taxon>Eukaryota</taxon>
        <taxon>Metazoa</taxon>
        <taxon>Chordata</taxon>
        <taxon>Craniata</taxon>
        <taxon>Vertebrata</taxon>
        <taxon>Euteleostomi</taxon>
        <taxon>Amphibia</taxon>
        <taxon>Gymnophiona</taxon>
        <taxon>Siphonopidae</taxon>
        <taxon>Microcaecilia</taxon>
    </lineage>
</organism>
<reference evidence="8" key="1">
    <citation type="submission" date="2025-08" db="UniProtKB">
        <authorList>
            <consortium name="RefSeq"/>
        </authorList>
    </citation>
    <scope>IDENTIFICATION</scope>
</reference>
<keyword evidence="4 6" id="KW-0472">Membrane</keyword>
<dbReference type="OrthoDB" id="9906421at2759"/>
<dbReference type="InParanoid" id="A0A6P7YXL4"/>
<protein>
    <submittedName>
        <fullName evidence="8">Lens fiber membrane intrinsic protein-like</fullName>
    </submittedName>
</protein>
<feature type="region of interest" description="Disordered" evidence="5">
    <location>
        <begin position="186"/>
        <end position="221"/>
    </location>
</feature>
<sequence length="221" mass="23907">MLLVLLKVAILSLISLSTLFMLICIVSTYWVIQIFKDNVTHWGLWMFCDDYACYTATGGGYTKTLLILGLIIGSITIFFAGLELKFGANGTLGCLKLLIYMNFAIAFIELIGMIRGSFIFTSRISFSWSYYIGWVAVAMAIAAGGISVVNHLLEPVEPAAIVNMEQGVISVPSSGRESEILPQAEVPPASELPPSYDELSASQPHPQDMNSVATITPGTVA</sequence>
<evidence type="ECO:0000256" key="2">
    <source>
        <dbReference type="ARBA" id="ARBA00022692"/>
    </source>
</evidence>
<name>A0A6P7YXL4_9AMPH</name>
<feature type="transmembrane region" description="Helical" evidence="6">
    <location>
        <begin position="6"/>
        <end position="32"/>
    </location>
</feature>
<keyword evidence="7" id="KW-1185">Reference proteome</keyword>
<feature type="compositionally biased region" description="Polar residues" evidence="5">
    <location>
        <begin position="200"/>
        <end position="221"/>
    </location>
</feature>
<evidence type="ECO:0000256" key="3">
    <source>
        <dbReference type="ARBA" id="ARBA00022989"/>
    </source>
</evidence>
<dbReference type="GO" id="GO:0005886">
    <property type="term" value="C:plasma membrane"/>
    <property type="evidence" value="ECO:0007669"/>
    <property type="project" value="TreeGrafter"/>
</dbReference>
<feature type="transmembrane region" description="Helical" evidence="6">
    <location>
        <begin position="65"/>
        <end position="82"/>
    </location>
</feature>
<dbReference type="RefSeq" id="XP_030068020.1">
    <property type="nucleotide sequence ID" value="XM_030212160.1"/>
</dbReference>
<dbReference type="InterPro" id="IPR050579">
    <property type="entry name" value="PMP-22/EMP/MP20-like"/>
</dbReference>
<dbReference type="PANTHER" id="PTHR10671">
    <property type="entry name" value="EPITHELIAL MEMBRANE PROTEIN-RELATED"/>
    <property type="match status" value="1"/>
</dbReference>
<keyword evidence="2 6" id="KW-0812">Transmembrane</keyword>
<evidence type="ECO:0000256" key="4">
    <source>
        <dbReference type="ARBA" id="ARBA00023136"/>
    </source>
</evidence>
<proteinExistence type="predicted"/>
<keyword evidence="3 6" id="KW-1133">Transmembrane helix</keyword>
<evidence type="ECO:0000256" key="5">
    <source>
        <dbReference type="SAM" id="MobiDB-lite"/>
    </source>
</evidence>
<comment type="subcellular location">
    <subcellularLocation>
        <location evidence="1">Membrane</location>
        <topology evidence="1">Multi-pass membrane protein</topology>
    </subcellularLocation>
</comment>